<feature type="compositionally biased region" description="Polar residues" evidence="8">
    <location>
        <begin position="361"/>
        <end position="372"/>
    </location>
</feature>
<reference evidence="11" key="1">
    <citation type="journal article" date="2023" name="PLoS Negl. Trop. Dis.">
        <title>A genome sequence for Biomphalaria pfeifferi, the major vector snail for the human-infecting parasite Schistosoma mansoni.</title>
        <authorList>
            <person name="Bu L."/>
            <person name="Lu L."/>
            <person name="Laidemitt M.R."/>
            <person name="Zhang S.M."/>
            <person name="Mutuku M."/>
            <person name="Mkoji G."/>
            <person name="Steinauer M."/>
            <person name="Loker E.S."/>
        </authorList>
    </citation>
    <scope>NUCLEOTIDE SEQUENCE</scope>
    <source>
        <strain evidence="11">KasaAsao</strain>
    </source>
</reference>
<evidence type="ECO:0000256" key="5">
    <source>
        <dbReference type="ARBA" id="ARBA00023136"/>
    </source>
</evidence>
<reference evidence="11" key="2">
    <citation type="submission" date="2023-04" db="EMBL/GenBank/DDBJ databases">
        <authorList>
            <person name="Bu L."/>
            <person name="Lu L."/>
            <person name="Laidemitt M.R."/>
            <person name="Zhang S.M."/>
            <person name="Mutuku M."/>
            <person name="Mkoji G."/>
            <person name="Steinauer M."/>
            <person name="Loker E.S."/>
        </authorList>
    </citation>
    <scope>NUCLEOTIDE SEQUENCE</scope>
    <source>
        <strain evidence="11">KasaAsao</strain>
        <tissue evidence="11">Whole Snail</tissue>
    </source>
</reference>
<dbReference type="InterPro" id="IPR000276">
    <property type="entry name" value="GPCR_Rhodpsn"/>
</dbReference>
<evidence type="ECO:0000256" key="7">
    <source>
        <dbReference type="ARBA" id="ARBA00023224"/>
    </source>
</evidence>
<evidence type="ECO:0000256" key="1">
    <source>
        <dbReference type="ARBA" id="ARBA00004141"/>
    </source>
</evidence>
<proteinExistence type="predicted"/>
<dbReference type="InterPro" id="IPR017452">
    <property type="entry name" value="GPCR_Rhodpsn_7TM"/>
</dbReference>
<evidence type="ECO:0000256" key="2">
    <source>
        <dbReference type="ARBA" id="ARBA00022692"/>
    </source>
</evidence>
<comment type="caution">
    <text evidence="11">The sequence shown here is derived from an EMBL/GenBank/DDBJ whole genome shotgun (WGS) entry which is preliminary data.</text>
</comment>
<comment type="subcellular location">
    <subcellularLocation>
        <location evidence="1">Membrane</location>
        <topology evidence="1">Multi-pass membrane protein</topology>
    </subcellularLocation>
</comment>
<keyword evidence="5 9" id="KW-0472">Membrane</keyword>
<dbReference type="PANTHER" id="PTHR24243">
    <property type="entry name" value="G-PROTEIN COUPLED RECEPTOR"/>
    <property type="match status" value="1"/>
</dbReference>
<feature type="transmembrane region" description="Helical" evidence="9">
    <location>
        <begin position="236"/>
        <end position="260"/>
    </location>
</feature>
<evidence type="ECO:0000256" key="3">
    <source>
        <dbReference type="ARBA" id="ARBA00022989"/>
    </source>
</evidence>
<keyword evidence="6 11" id="KW-0675">Receptor</keyword>
<feature type="transmembrane region" description="Helical" evidence="9">
    <location>
        <begin position="66"/>
        <end position="87"/>
    </location>
</feature>
<dbReference type="EMBL" id="JASAOG010000246">
    <property type="protein sequence ID" value="KAK0042252.1"/>
    <property type="molecule type" value="Genomic_DNA"/>
</dbReference>
<keyword evidence="7" id="KW-0807">Transducer</keyword>
<sequence>MHDLSLDISINNITNDDSDTLRSILLTQKILLTLIPVFFLLVGIPGNVITILVLNRPTIKDNIFSVYLSSLCYFNIVTLLAHSPRFITQAWIQRELYFTNDHFCVFYRLFSLSVVTIATWLLLVITAARLFFITERTKRWIQSYCYPPFVILGLVVFVTVVELPIVAKWLRFRDDNGKPVLCHQSSKSNMVFVQIVFQMVIPAFGIISMNLWIVLKHKMKDYGLMENATSARLRKHLVGLLAVSSFHFIVSTLPLCIYFPNERRIFDLSTPLGQAKAHLTYSLVALIMYSNNATSFITYCFFGRRFRGEFFKIINKYIFVECPTLRLTVPILDTPSDSKGLKASGTETSMTDVGLKEELSTAPSLKMVSSSEIPEGPRMQAPRESLI</sequence>
<name>A0AAD8ATR2_BIOPF</name>
<dbReference type="PROSITE" id="PS50262">
    <property type="entry name" value="G_PROTEIN_RECEP_F1_2"/>
    <property type="match status" value="1"/>
</dbReference>
<keyword evidence="12" id="KW-1185">Reference proteome</keyword>
<keyword evidence="2 9" id="KW-0812">Transmembrane</keyword>
<feature type="transmembrane region" description="Helical" evidence="9">
    <location>
        <begin position="190"/>
        <end position="215"/>
    </location>
</feature>
<dbReference type="PANTHER" id="PTHR24243:SF233">
    <property type="entry name" value="THYROTROPIN-RELEASING HORMONE RECEPTOR"/>
    <property type="match status" value="1"/>
</dbReference>
<evidence type="ECO:0000256" key="6">
    <source>
        <dbReference type="ARBA" id="ARBA00023170"/>
    </source>
</evidence>
<evidence type="ECO:0000259" key="10">
    <source>
        <dbReference type="PROSITE" id="PS50262"/>
    </source>
</evidence>
<feature type="transmembrane region" description="Helical" evidence="9">
    <location>
        <begin position="144"/>
        <end position="170"/>
    </location>
</feature>
<gene>
    <name evidence="11" type="ORF">Bpfe_028307</name>
</gene>
<dbReference type="GO" id="GO:0004930">
    <property type="term" value="F:G protein-coupled receptor activity"/>
    <property type="evidence" value="ECO:0007669"/>
    <property type="project" value="UniProtKB-KW"/>
</dbReference>
<dbReference type="PRINTS" id="PR00237">
    <property type="entry name" value="GPCRRHODOPSN"/>
</dbReference>
<protein>
    <submittedName>
        <fullName evidence="11">Type-1 angiotensin II receptor B</fullName>
    </submittedName>
</protein>
<feature type="region of interest" description="Disordered" evidence="8">
    <location>
        <begin position="338"/>
        <end position="387"/>
    </location>
</feature>
<feature type="transmembrane region" description="Helical" evidence="9">
    <location>
        <begin position="280"/>
        <end position="302"/>
    </location>
</feature>
<feature type="domain" description="G-protein coupled receptors family 1 profile" evidence="10">
    <location>
        <begin position="46"/>
        <end position="299"/>
    </location>
</feature>
<evidence type="ECO:0000256" key="9">
    <source>
        <dbReference type="SAM" id="Phobius"/>
    </source>
</evidence>
<evidence type="ECO:0000256" key="4">
    <source>
        <dbReference type="ARBA" id="ARBA00023040"/>
    </source>
</evidence>
<dbReference type="Gene3D" id="1.20.1070.10">
    <property type="entry name" value="Rhodopsin 7-helix transmembrane proteins"/>
    <property type="match status" value="1"/>
</dbReference>
<dbReference type="Proteomes" id="UP001233172">
    <property type="component" value="Unassembled WGS sequence"/>
</dbReference>
<evidence type="ECO:0000313" key="11">
    <source>
        <dbReference type="EMBL" id="KAK0042252.1"/>
    </source>
</evidence>
<keyword evidence="3 9" id="KW-1133">Transmembrane helix</keyword>
<dbReference type="GO" id="GO:0005886">
    <property type="term" value="C:plasma membrane"/>
    <property type="evidence" value="ECO:0007669"/>
    <property type="project" value="TreeGrafter"/>
</dbReference>
<dbReference type="SUPFAM" id="SSF81321">
    <property type="entry name" value="Family A G protein-coupled receptor-like"/>
    <property type="match status" value="1"/>
</dbReference>
<dbReference type="CDD" id="cd00637">
    <property type="entry name" value="7tm_classA_rhodopsin-like"/>
    <property type="match status" value="1"/>
</dbReference>
<feature type="transmembrane region" description="Helical" evidence="9">
    <location>
        <begin position="30"/>
        <end position="54"/>
    </location>
</feature>
<evidence type="ECO:0000256" key="8">
    <source>
        <dbReference type="SAM" id="MobiDB-lite"/>
    </source>
</evidence>
<keyword evidence="4" id="KW-0297">G-protein coupled receptor</keyword>
<organism evidence="11 12">
    <name type="scientific">Biomphalaria pfeifferi</name>
    <name type="common">Bloodfluke planorb</name>
    <name type="synonym">Freshwater snail</name>
    <dbReference type="NCBI Taxonomy" id="112525"/>
    <lineage>
        <taxon>Eukaryota</taxon>
        <taxon>Metazoa</taxon>
        <taxon>Spiralia</taxon>
        <taxon>Lophotrochozoa</taxon>
        <taxon>Mollusca</taxon>
        <taxon>Gastropoda</taxon>
        <taxon>Heterobranchia</taxon>
        <taxon>Euthyneura</taxon>
        <taxon>Panpulmonata</taxon>
        <taxon>Hygrophila</taxon>
        <taxon>Lymnaeoidea</taxon>
        <taxon>Planorbidae</taxon>
        <taxon>Biomphalaria</taxon>
    </lineage>
</organism>
<dbReference type="AlphaFoldDB" id="A0AAD8ATR2"/>
<accession>A0AAD8ATR2</accession>
<feature type="transmembrane region" description="Helical" evidence="9">
    <location>
        <begin position="107"/>
        <end position="132"/>
    </location>
</feature>
<evidence type="ECO:0000313" key="12">
    <source>
        <dbReference type="Proteomes" id="UP001233172"/>
    </source>
</evidence>